<reference evidence="20 21" key="1">
    <citation type="journal article" date="2013" name="Proc. Natl. Acad. Sci. U.S.A.">
        <title>Fine-scale variation in meiotic recombination in Mimulus inferred from population shotgun sequencing.</title>
        <authorList>
            <person name="Hellsten U."/>
            <person name="Wright K.M."/>
            <person name="Jenkins J."/>
            <person name="Shu S."/>
            <person name="Yuan Y."/>
            <person name="Wessler S.R."/>
            <person name="Schmutz J."/>
            <person name="Willis J.H."/>
            <person name="Rokhsar D.S."/>
        </authorList>
    </citation>
    <scope>NUCLEOTIDE SEQUENCE [LARGE SCALE GENOMIC DNA]</scope>
    <source>
        <strain evidence="21">cv. DUN x IM62</strain>
    </source>
</reference>
<evidence type="ECO:0000256" key="9">
    <source>
        <dbReference type="ARBA" id="ARBA00023033"/>
    </source>
</evidence>
<dbReference type="PhylomeDB" id="A0A022RX31"/>
<dbReference type="Gene3D" id="1.10.630.10">
    <property type="entry name" value="Cytochrome P450"/>
    <property type="match status" value="1"/>
</dbReference>
<evidence type="ECO:0000313" key="21">
    <source>
        <dbReference type="Proteomes" id="UP000030748"/>
    </source>
</evidence>
<gene>
    <name evidence="20" type="ORF">MIMGU_mgv1a023617mg</name>
</gene>
<evidence type="ECO:0000256" key="10">
    <source>
        <dbReference type="ARBA" id="ARBA00023136"/>
    </source>
</evidence>
<comment type="catalytic activity">
    <reaction evidence="14">
        <text>(2S)-naringenin 4',7-dimethyl ether + reduced [NADPH--hemoprotein reductase] + O2 = (2S)-carthamidin-4',7-dimethyl ether + oxidized [NADPH--hemoprotein reductase] + H2O + H(+)</text>
        <dbReference type="Rhea" id="RHEA:73439"/>
        <dbReference type="Rhea" id="RHEA-COMP:11964"/>
        <dbReference type="Rhea" id="RHEA-COMP:11965"/>
        <dbReference type="ChEBI" id="CHEBI:15377"/>
        <dbReference type="ChEBI" id="CHEBI:15378"/>
        <dbReference type="ChEBI" id="CHEBI:15379"/>
        <dbReference type="ChEBI" id="CHEBI:57618"/>
        <dbReference type="ChEBI" id="CHEBI:58210"/>
        <dbReference type="ChEBI" id="CHEBI:192816"/>
        <dbReference type="ChEBI" id="CHEBI:192817"/>
    </reaction>
    <physiologicalReaction direction="left-to-right" evidence="14">
        <dbReference type="Rhea" id="RHEA:73440"/>
    </physiologicalReaction>
</comment>
<dbReference type="InterPro" id="IPR050651">
    <property type="entry name" value="Plant_Cytochrome_P450_Monoox"/>
</dbReference>
<dbReference type="KEGG" id="egt:105965482"/>
<dbReference type="OrthoDB" id="2789670at2759"/>
<keyword evidence="5 17" id="KW-0479">Metal-binding</keyword>
<keyword evidence="6 19" id="KW-1133">Transmembrane helix</keyword>
<evidence type="ECO:0000256" key="16">
    <source>
        <dbReference type="ARBA" id="ARBA00067499"/>
    </source>
</evidence>
<dbReference type="InterPro" id="IPR036396">
    <property type="entry name" value="Cyt_P450_sf"/>
</dbReference>
<comment type="subcellular location">
    <subcellularLocation>
        <location evidence="2">Membrane</location>
        <topology evidence="2">Single-pass membrane protein</topology>
    </subcellularLocation>
</comment>
<protein>
    <recommendedName>
        <fullName evidence="16">Flavonoid-6-hydroxylase</fullName>
    </recommendedName>
</protein>
<evidence type="ECO:0000256" key="12">
    <source>
        <dbReference type="ARBA" id="ARBA00050930"/>
    </source>
</evidence>
<evidence type="ECO:0000256" key="6">
    <source>
        <dbReference type="ARBA" id="ARBA00022989"/>
    </source>
</evidence>
<dbReference type="Proteomes" id="UP000030748">
    <property type="component" value="Unassembled WGS sequence"/>
</dbReference>
<comment type="pathway">
    <text evidence="11">Flavonoid metabolism.</text>
</comment>
<evidence type="ECO:0000256" key="15">
    <source>
        <dbReference type="ARBA" id="ARBA00052216"/>
    </source>
</evidence>
<dbReference type="GO" id="GO:0016020">
    <property type="term" value="C:membrane"/>
    <property type="evidence" value="ECO:0000318"/>
    <property type="project" value="GO_Central"/>
</dbReference>
<dbReference type="PRINTS" id="PR00463">
    <property type="entry name" value="EP450I"/>
</dbReference>
<dbReference type="InterPro" id="IPR001128">
    <property type="entry name" value="Cyt_P450"/>
</dbReference>
<keyword evidence="8 17" id="KW-0408">Iron</keyword>
<evidence type="ECO:0000256" key="18">
    <source>
        <dbReference type="RuleBase" id="RU000461"/>
    </source>
</evidence>
<dbReference type="AlphaFoldDB" id="A0A022RX31"/>
<feature type="binding site" description="axial binding residue" evidence="17">
    <location>
        <position position="466"/>
    </location>
    <ligand>
        <name>heme</name>
        <dbReference type="ChEBI" id="CHEBI:30413"/>
    </ligand>
    <ligandPart>
        <name>Fe</name>
        <dbReference type="ChEBI" id="CHEBI:18248"/>
    </ligandPart>
</feature>
<feature type="transmembrane region" description="Helical" evidence="19">
    <location>
        <begin position="6"/>
        <end position="28"/>
    </location>
</feature>
<dbReference type="GO" id="GO:0016709">
    <property type="term" value="F:oxidoreductase activity, acting on paired donors, with incorporation or reduction of molecular oxygen, NAD(P)H as one donor, and incorporation of one atom of oxygen"/>
    <property type="evidence" value="ECO:0000318"/>
    <property type="project" value="GO_Central"/>
</dbReference>
<evidence type="ECO:0000256" key="13">
    <source>
        <dbReference type="ARBA" id="ARBA00051691"/>
    </source>
</evidence>
<comment type="similarity">
    <text evidence="18">Belongs to the cytochrome P450 family.</text>
</comment>
<comment type="catalytic activity">
    <reaction evidence="12">
        <text>(2S)-sakuranetin + reduced [NADPH--hemoprotein reductase] + O2 = (2S)-7-methylcarthamidin + oxidized [NADPH--hemoprotein reductase] + H2O + H(+)</text>
        <dbReference type="Rhea" id="RHEA:73431"/>
        <dbReference type="Rhea" id="RHEA-COMP:11964"/>
        <dbReference type="Rhea" id="RHEA-COMP:11965"/>
        <dbReference type="ChEBI" id="CHEBI:15377"/>
        <dbReference type="ChEBI" id="CHEBI:15378"/>
        <dbReference type="ChEBI" id="CHEBI:15379"/>
        <dbReference type="ChEBI" id="CHEBI:28927"/>
        <dbReference type="ChEBI" id="CHEBI:57618"/>
        <dbReference type="ChEBI" id="CHEBI:58210"/>
        <dbReference type="ChEBI" id="CHEBI:192815"/>
    </reaction>
    <physiologicalReaction direction="left-to-right" evidence="12">
        <dbReference type="Rhea" id="RHEA:73432"/>
    </physiologicalReaction>
</comment>
<keyword evidence="21" id="KW-1185">Reference proteome</keyword>
<dbReference type="eggNOG" id="KOG0156">
    <property type="taxonomic scope" value="Eukaryota"/>
</dbReference>
<dbReference type="Pfam" id="PF00067">
    <property type="entry name" value="p450"/>
    <property type="match status" value="1"/>
</dbReference>
<evidence type="ECO:0000256" key="17">
    <source>
        <dbReference type="PIRSR" id="PIRSR602401-1"/>
    </source>
</evidence>
<dbReference type="GO" id="GO:0005506">
    <property type="term" value="F:iron ion binding"/>
    <property type="evidence" value="ECO:0007669"/>
    <property type="project" value="InterPro"/>
</dbReference>
<evidence type="ECO:0000256" key="7">
    <source>
        <dbReference type="ARBA" id="ARBA00023002"/>
    </source>
</evidence>
<accession>A0A022RX31</accession>
<dbReference type="STRING" id="4155.A0A022RX31"/>
<dbReference type="InterPro" id="IPR017972">
    <property type="entry name" value="Cyt_P450_CS"/>
</dbReference>
<comment type="catalytic activity">
    <reaction evidence="13">
        <text>genkwanin + reduced [NADPH--hemoprotein reductase] + O2 = scutellarein 7-methyl ether + oxidized [NADPH--hemoprotein reductase] + H2O</text>
        <dbReference type="Rhea" id="RHEA:73427"/>
        <dbReference type="Rhea" id="RHEA-COMP:11964"/>
        <dbReference type="Rhea" id="RHEA-COMP:11965"/>
        <dbReference type="ChEBI" id="CHEBI:15377"/>
        <dbReference type="ChEBI" id="CHEBI:15379"/>
        <dbReference type="ChEBI" id="CHEBI:57618"/>
        <dbReference type="ChEBI" id="CHEBI:58210"/>
        <dbReference type="ChEBI" id="CHEBI:192700"/>
        <dbReference type="ChEBI" id="CHEBI:192701"/>
    </reaction>
    <physiologicalReaction direction="left-to-right" evidence="13">
        <dbReference type="Rhea" id="RHEA:73428"/>
    </physiologicalReaction>
</comment>
<evidence type="ECO:0000256" key="14">
    <source>
        <dbReference type="ARBA" id="ARBA00052049"/>
    </source>
</evidence>
<keyword evidence="9 18" id="KW-0503">Monooxygenase</keyword>
<dbReference type="EMBL" id="KI630200">
    <property type="protein sequence ID" value="EYU45077.1"/>
    <property type="molecule type" value="Genomic_DNA"/>
</dbReference>
<evidence type="ECO:0000256" key="11">
    <source>
        <dbReference type="ARBA" id="ARBA00034479"/>
    </source>
</evidence>
<name>A0A022RX31_ERYGU</name>
<keyword evidence="4 19" id="KW-0812">Transmembrane</keyword>
<evidence type="ECO:0000256" key="19">
    <source>
        <dbReference type="SAM" id="Phobius"/>
    </source>
</evidence>
<keyword evidence="7 18" id="KW-0560">Oxidoreductase</keyword>
<keyword evidence="10 19" id="KW-0472">Membrane</keyword>
<dbReference type="OMA" id="VAGHILC"/>
<organism evidence="20 21">
    <name type="scientific">Erythranthe guttata</name>
    <name type="common">Yellow monkey flower</name>
    <name type="synonym">Mimulus guttatus</name>
    <dbReference type="NCBI Taxonomy" id="4155"/>
    <lineage>
        <taxon>Eukaryota</taxon>
        <taxon>Viridiplantae</taxon>
        <taxon>Streptophyta</taxon>
        <taxon>Embryophyta</taxon>
        <taxon>Tracheophyta</taxon>
        <taxon>Spermatophyta</taxon>
        <taxon>Magnoliopsida</taxon>
        <taxon>eudicotyledons</taxon>
        <taxon>Gunneridae</taxon>
        <taxon>Pentapetalae</taxon>
        <taxon>asterids</taxon>
        <taxon>lamiids</taxon>
        <taxon>Lamiales</taxon>
        <taxon>Phrymaceae</taxon>
        <taxon>Erythranthe</taxon>
    </lineage>
</organism>
<evidence type="ECO:0000256" key="4">
    <source>
        <dbReference type="ARBA" id="ARBA00022692"/>
    </source>
</evidence>
<dbReference type="PANTHER" id="PTHR47947">
    <property type="entry name" value="CYTOCHROME P450 82C3-RELATED"/>
    <property type="match status" value="1"/>
</dbReference>
<keyword evidence="3 17" id="KW-0349">Heme</keyword>
<evidence type="ECO:0000256" key="2">
    <source>
        <dbReference type="ARBA" id="ARBA00004167"/>
    </source>
</evidence>
<evidence type="ECO:0000256" key="8">
    <source>
        <dbReference type="ARBA" id="ARBA00023004"/>
    </source>
</evidence>
<dbReference type="InterPro" id="IPR002401">
    <property type="entry name" value="Cyt_P450_E_grp-I"/>
</dbReference>
<dbReference type="SUPFAM" id="SSF48264">
    <property type="entry name" value="Cytochrome P450"/>
    <property type="match status" value="1"/>
</dbReference>
<dbReference type="PRINTS" id="PR00385">
    <property type="entry name" value="P450"/>
</dbReference>
<comment type="cofactor">
    <cofactor evidence="1 17">
        <name>heme</name>
        <dbReference type="ChEBI" id="CHEBI:30413"/>
    </cofactor>
</comment>
<evidence type="ECO:0000256" key="5">
    <source>
        <dbReference type="ARBA" id="ARBA00022723"/>
    </source>
</evidence>
<dbReference type="FunFam" id="1.10.630.10:FF:000026">
    <property type="entry name" value="Cytochrome P450 82C4"/>
    <property type="match status" value="1"/>
</dbReference>
<sequence length="528" mass="59294">MEMGPTISLPALVTISIILTVSLCFLVITIRGRRIKKKLPPEAEGGWPIIGHLSLLSGPELPHIVLSNLADKYGPIFTIRLGVHGALIVSSWEIAKECFTTNDLIFCNRPQTAAIQHMCYNFAMFGFSDYGPYWRELRKISMHTLLSNRKVAKLGNLYETEVTAMMRSLYLYGEKVPLDMKKFFGEMTLGLIVRIVAGDVEKNKMDGLGVGSSDRWRGAINEFFRMMGVVTVPDVLPFLKRFDGFFGGTDYYRAFKKTANEMDCMLQVWLDRCKKNKGNSCDDDFEENKGFMSEMMVASDRLALEFPAYDADTINKAICQTMVLGSTDTTTATLTWALSLLLNNRHVITRARQELDLHVGRERQVRVSDTENLVYIKSIIKETLRLCPPTALPAPRESVEDCTVAGYHVIAGTRLIVNIWKLHRDPRVWPEPLEFKPERFLTSHKEVDVRGNHFELLPFGGGRRVCPGIALALQMSEYALASLLHGFDIETVPFGEAVDMTGSFGATNVKVTPLQVALTPRLSPHLYA</sequence>
<comment type="catalytic activity">
    <reaction evidence="15">
        <text>apigenin 4',7-dimethyl ether + reduced [NADPH--hemoprotein reductase] + O2 = ladanein + oxidized [NADPH--hemoprotein reductase] + H2O + H(+)</text>
        <dbReference type="Rhea" id="RHEA:73435"/>
        <dbReference type="Rhea" id="RHEA-COMP:11964"/>
        <dbReference type="Rhea" id="RHEA-COMP:11965"/>
        <dbReference type="ChEBI" id="CHEBI:2769"/>
        <dbReference type="ChEBI" id="CHEBI:15377"/>
        <dbReference type="ChEBI" id="CHEBI:15378"/>
        <dbReference type="ChEBI" id="CHEBI:15379"/>
        <dbReference type="ChEBI" id="CHEBI:57618"/>
        <dbReference type="ChEBI" id="CHEBI:58210"/>
        <dbReference type="ChEBI" id="CHEBI:192702"/>
    </reaction>
    <physiologicalReaction direction="left-to-right" evidence="15">
        <dbReference type="Rhea" id="RHEA:73436"/>
    </physiologicalReaction>
</comment>
<evidence type="ECO:0000256" key="1">
    <source>
        <dbReference type="ARBA" id="ARBA00001971"/>
    </source>
</evidence>
<dbReference type="GO" id="GO:0020037">
    <property type="term" value="F:heme binding"/>
    <property type="evidence" value="ECO:0007669"/>
    <property type="project" value="InterPro"/>
</dbReference>
<dbReference type="PANTHER" id="PTHR47947:SF26">
    <property type="entry name" value="CYTOCHROME P450"/>
    <property type="match status" value="1"/>
</dbReference>
<proteinExistence type="inferred from homology"/>
<evidence type="ECO:0000313" key="20">
    <source>
        <dbReference type="EMBL" id="EYU45077.1"/>
    </source>
</evidence>
<dbReference type="PROSITE" id="PS00086">
    <property type="entry name" value="CYTOCHROME_P450"/>
    <property type="match status" value="1"/>
</dbReference>
<evidence type="ECO:0000256" key="3">
    <source>
        <dbReference type="ARBA" id="ARBA00022617"/>
    </source>
</evidence>